<gene>
    <name evidence="4" type="ORF">UFOVP1114_26</name>
    <name evidence="5" type="ORF">UFOVP1386_26</name>
    <name evidence="6" type="ORF">UFOVP1479_21</name>
    <name evidence="7" type="ORF">UFOVP1564_23</name>
    <name evidence="1" type="ORF">UFOVP310_23</name>
    <name evidence="2" type="ORF">UFOVP619_1</name>
    <name evidence="3" type="ORF">UFOVP947_24</name>
</gene>
<evidence type="ECO:0000313" key="7">
    <source>
        <dbReference type="EMBL" id="CAB5229887.1"/>
    </source>
</evidence>
<dbReference type="EMBL" id="LR796589">
    <property type="protein sequence ID" value="CAB4152216.1"/>
    <property type="molecule type" value="Genomic_DNA"/>
</dbReference>
<evidence type="ECO:0000313" key="2">
    <source>
        <dbReference type="EMBL" id="CAB4152216.1"/>
    </source>
</evidence>
<organism evidence="4">
    <name type="scientific">uncultured Caudovirales phage</name>
    <dbReference type="NCBI Taxonomy" id="2100421"/>
    <lineage>
        <taxon>Viruses</taxon>
        <taxon>Duplodnaviria</taxon>
        <taxon>Heunggongvirae</taxon>
        <taxon>Uroviricota</taxon>
        <taxon>Caudoviricetes</taxon>
        <taxon>Peduoviridae</taxon>
        <taxon>Maltschvirus</taxon>
        <taxon>Maltschvirus maltsch</taxon>
    </lineage>
</organism>
<evidence type="ECO:0000313" key="1">
    <source>
        <dbReference type="EMBL" id="CAB4136844.1"/>
    </source>
</evidence>
<sequence>MGCNCKGGGRKGPIINEEIGTQLVITILVEGKIPTEEEKGLLFLYYDMIYKTRTRVNNETYQLVAMKLLDRYNQNK</sequence>
<dbReference type="EMBL" id="LR797070">
    <property type="protein sequence ID" value="CAB4184656.1"/>
    <property type="molecule type" value="Genomic_DNA"/>
</dbReference>
<evidence type="ECO:0000313" key="3">
    <source>
        <dbReference type="EMBL" id="CAB4173013.1"/>
    </source>
</evidence>
<dbReference type="EMBL" id="LR796895">
    <property type="protein sequence ID" value="CAB4173013.1"/>
    <property type="molecule type" value="Genomic_DNA"/>
</dbReference>
<dbReference type="EMBL" id="LR798416">
    <property type="protein sequence ID" value="CAB5229887.1"/>
    <property type="molecule type" value="Genomic_DNA"/>
</dbReference>
<dbReference type="EMBL" id="LR797340">
    <property type="protein sequence ID" value="CAB4204162.1"/>
    <property type="molecule type" value="Genomic_DNA"/>
</dbReference>
<dbReference type="EMBL" id="LR797427">
    <property type="protein sequence ID" value="CAB4215386.1"/>
    <property type="molecule type" value="Genomic_DNA"/>
</dbReference>
<reference evidence="4" key="1">
    <citation type="submission" date="2020-05" db="EMBL/GenBank/DDBJ databases">
        <authorList>
            <person name="Chiriac C."/>
            <person name="Salcher M."/>
            <person name="Ghai R."/>
            <person name="Kavagutti S V."/>
        </authorList>
    </citation>
    <scope>NUCLEOTIDE SEQUENCE</scope>
</reference>
<protein>
    <submittedName>
        <fullName evidence="4">Uncharacterized protein</fullName>
    </submittedName>
</protein>
<dbReference type="EMBL" id="LR796325">
    <property type="protein sequence ID" value="CAB4136844.1"/>
    <property type="molecule type" value="Genomic_DNA"/>
</dbReference>
<proteinExistence type="predicted"/>
<name>A0A6J5QPZ6_9CAUD</name>
<evidence type="ECO:0000313" key="6">
    <source>
        <dbReference type="EMBL" id="CAB4215386.1"/>
    </source>
</evidence>
<evidence type="ECO:0000313" key="4">
    <source>
        <dbReference type="EMBL" id="CAB4184656.1"/>
    </source>
</evidence>
<evidence type="ECO:0000313" key="5">
    <source>
        <dbReference type="EMBL" id="CAB4204162.1"/>
    </source>
</evidence>
<accession>A0A6J5QPZ6</accession>